<comment type="caution">
    <text evidence="1">The sequence shown here is derived from an EMBL/GenBank/DDBJ whole genome shotgun (WGS) entry which is preliminary data.</text>
</comment>
<dbReference type="EMBL" id="QRLR01000008">
    <property type="protein sequence ID" value="RHJ21668.1"/>
    <property type="molecule type" value="Genomic_DNA"/>
</dbReference>
<name>A0A415C2N1_BIFBI</name>
<dbReference type="AlphaFoldDB" id="A0A415C2N1"/>
<gene>
    <name evidence="1" type="ORF">DW137_10245</name>
</gene>
<protein>
    <submittedName>
        <fullName evidence="1">Uncharacterized protein</fullName>
    </submittedName>
</protein>
<accession>A0A415C2N1</accession>
<reference evidence="1 2" key="1">
    <citation type="submission" date="2018-08" db="EMBL/GenBank/DDBJ databases">
        <title>A genome reference for cultivated species of the human gut microbiota.</title>
        <authorList>
            <person name="Zou Y."/>
            <person name="Xue W."/>
            <person name="Luo G."/>
        </authorList>
    </citation>
    <scope>NUCLEOTIDE SEQUENCE [LARGE SCALE GENOMIC DNA]</scope>
    <source>
        <strain evidence="1 2">AM12-10</strain>
    </source>
</reference>
<evidence type="ECO:0000313" key="1">
    <source>
        <dbReference type="EMBL" id="RHJ21668.1"/>
    </source>
</evidence>
<evidence type="ECO:0000313" key="2">
    <source>
        <dbReference type="Proteomes" id="UP000283727"/>
    </source>
</evidence>
<dbReference type="Proteomes" id="UP000283727">
    <property type="component" value="Unassembled WGS sequence"/>
</dbReference>
<sequence length="75" mass="8442">MQPTYEEVADWVRNLALSVCRREHEVFGFPLRTASHWLTLMKERVPESVSTRLPSPITVHESEPRIAAGQVGAAV</sequence>
<organism evidence="1 2">
    <name type="scientific">Bifidobacterium bifidum</name>
    <dbReference type="NCBI Taxonomy" id="1681"/>
    <lineage>
        <taxon>Bacteria</taxon>
        <taxon>Bacillati</taxon>
        <taxon>Actinomycetota</taxon>
        <taxon>Actinomycetes</taxon>
        <taxon>Bifidobacteriales</taxon>
        <taxon>Bifidobacteriaceae</taxon>
        <taxon>Bifidobacterium</taxon>
    </lineage>
</organism>
<proteinExistence type="predicted"/>